<dbReference type="STRING" id="1121877.FEAC_14700"/>
<name>A0A0D8FX30_9ACTN</name>
<proteinExistence type="predicted"/>
<protein>
    <submittedName>
        <fullName evidence="2">Short chain dehydrogenase</fullName>
    </submittedName>
</protein>
<dbReference type="AlphaFoldDB" id="A0A0D8FX30"/>
<reference evidence="2 3" key="1">
    <citation type="submission" date="2015-01" db="EMBL/GenBank/DDBJ databases">
        <title>Draft genome of the acidophilic iron oxidizer Ferrimicrobium acidiphilum strain T23.</title>
        <authorList>
            <person name="Poehlein A."/>
            <person name="Eisen S."/>
            <person name="Schloemann M."/>
            <person name="Johnson B.D."/>
            <person name="Daniel R."/>
            <person name="Muehling M."/>
        </authorList>
    </citation>
    <scope>NUCLEOTIDE SEQUENCE [LARGE SCALE GENOMIC DNA]</scope>
    <source>
        <strain evidence="2 3">T23</strain>
    </source>
</reference>
<dbReference type="Gene3D" id="3.40.50.1820">
    <property type="entry name" value="alpha/beta hydrolase"/>
    <property type="match status" value="1"/>
</dbReference>
<dbReference type="eggNOG" id="COG2267">
    <property type="taxonomic scope" value="Bacteria"/>
</dbReference>
<sequence length="287" mass="31164">METLEARMRDGVRLVLDRFDPVGPSLTASVILLHGLSSNAQLWWPVARLLSEQGVCSYTVDQRGHGRSGGAGSPMGIAESADDLLTVVKSISPSEPLAVVGQSWGASVALHYGAVAADKPEVRPYVVGLVDGGFQAMGRAFPSREDALKELRPAEIDGRPIEELDAFFRRRYEDWDPEILLAARAGFHVDSAGLAYRRLAVSDHMVILSDLLDYEPHIDAGRLRSKLLLIPALAGSPEADEAKTEAAGRLLAEAPNQGWLRPIMGDHDLHAQYPERIAEIIFESLSA</sequence>
<dbReference type="InterPro" id="IPR022742">
    <property type="entry name" value="Hydrolase_4"/>
</dbReference>
<evidence type="ECO:0000313" key="2">
    <source>
        <dbReference type="EMBL" id="KJE76822.1"/>
    </source>
</evidence>
<comment type="caution">
    <text evidence="2">The sequence shown here is derived from an EMBL/GenBank/DDBJ whole genome shotgun (WGS) entry which is preliminary data.</text>
</comment>
<dbReference type="Pfam" id="PF12146">
    <property type="entry name" value="Hydrolase_4"/>
    <property type="match status" value="1"/>
</dbReference>
<dbReference type="GO" id="GO:0046464">
    <property type="term" value="P:acylglycerol catabolic process"/>
    <property type="evidence" value="ECO:0007669"/>
    <property type="project" value="TreeGrafter"/>
</dbReference>
<dbReference type="EMBL" id="JXUW01000011">
    <property type="protein sequence ID" value="KJE76822.1"/>
    <property type="molecule type" value="Genomic_DNA"/>
</dbReference>
<dbReference type="GO" id="GO:0016020">
    <property type="term" value="C:membrane"/>
    <property type="evidence" value="ECO:0007669"/>
    <property type="project" value="TreeGrafter"/>
</dbReference>
<dbReference type="SUPFAM" id="SSF53474">
    <property type="entry name" value="alpha/beta-Hydrolases"/>
    <property type="match status" value="1"/>
</dbReference>
<dbReference type="InterPro" id="IPR029058">
    <property type="entry name" value="AB_hydrolase_fold"/>
</dbReference>
<evidence type="ECO:0000313" key="3">
    <source>
        <dbReference type="Proteomes" id="UP000032336"/>
    </source>
</evidence>
<dbReference type="Proteomes" id="UP000032336">
    <property type="component" value="Unassembled WGS sequence"/>
</dbReference>
<dbReference type="InterPro" id="IPR050266">
    <property type="entry name" value="AB_hydrolase_sf"/>
</dbReference>
<dbReference type="PANTHER" id="PTHR43798:SF5">
    <property type="entry name" value="MONOACYLGLYCEROL LIPASE ABHD6"/>
    <property type="match status" value="1"/>
</dbReference>
<dbReference type="PANTHER" id="PTHR43798">
    <property type="entry name" value="MONOACYLGLYCEROL LIPASE"/>
    <property type="match status" value="1"/>
</dbReference>
<organism evidence="2 3">
    <name type="scientific">Ferrimicrobium acidiphilum DSM 19497</name>
    <dbReference type="NCBI Taxonomy" id="1121877"/>
    <lineage>
        <taxon>Bacteria</taxon>
        <taxon>Bacillati</taxon>
        <taxon>Actinomycetota</taxon>
        <taxon>Acidimicrobiia</taxon>
        <taxon>Acidimicrobiales</taxon>
        <taxon>Acidimicrobiaceae</taxon>
        <taxon>Ferrimicrobium</taxon>
    </lineage>
</organism>
<dbReference type="GO" id="GO:0047372">
    <property type="term" value="F:monoacylglycerol lipase activity"/>
    <property type="evidence" value="ECO:0007669"/>
    <property type="project" value="TreeGrafter"/>
</dbReference>
<gene>
    <name evidence="2" type="ORF">FEAC_14700</name>
</gene>
<keyword evidence="3" id="KW-1185">Reference proteome</keyword>
<feature type="domain" description="Serine aminopeptidase S33" evidence="1">
    <location>
        <begin position="27"/>
        <end position="116"/>
    </location>
</feature>
<evidence type="ECO:0000259" key="1">
    <source>
        <dbReference type="Pfam" id="PF12146"/>
    </source>
</evidence>
<accession>A0A0D8FX30</accession>